<sequence>MDFLVLQDEKKEFDRAFMHMYSGCCKVDLMDGTGDAPVICDRVGAKVGSKELEPFISTISLSSTLMPKLSTFLPKLRRQNLLKNNLQCSGAREEAVSF</sequence>
<proteinExistence type="predicted"/>
<name>A0A8J2L4D3_9HEXA</name>
<evidence type="ECO:0000313" key="1">
    <source>
        <dbReference type="EMBL" id="CAG7828564.1"/>
    </source>
</evidence>
<dbReference type="AlphaFoldDB" id="A0A8J2L4D3"/>
<comment type="caution">
    <text evidence="1">The sequence shown here is derived from an EMBL/GenBank/DDBJ whole genome shotgun (WGS) entry which is preliminary data.</text>
</comment>
<gene>
    <name evidence="1" type="ORF">AFUS01_LOCUS38485</name>
</gene>
<reference evidence="1" key="1">
    <citation type="submission" date="2021-06" db="EMBL/GenBank/DDBJ databases">
        <authorList>
            <person name="Hodson N. C."/>
            <person name="Mongue J. A."/>
            <person name="Jaron S. K."/>
        </authorList>
    </citation>
    <scope>NUCLEOTIDE SEQUENCE</scope>
</reference>
<keyword evidence="2" id="KW-1185">Reference proteome</keyword>
<accession>A0A8J2L4D3</accession>
<protein>
    <submittedName>
        <fullName evidence="1">Uncharacterized protein</fullName>
    </submittedName>
</protein>
<organism evidence="1 2">
    <name type="scientific">Allacma fusca</name>
    <dbReference type="NCBI Taxonomy" id="39272"/>
    <lineage>
        <taxon>Eukaryota</taxon>
        <taxon>Metazoa</taxon>
        <taxon>Ecdysozoa</taxon>
        <taxon>Arthropoda</taxon>
        <taxon>Hexapoda</taxon>
        <taxon>Collembola</taxon>
        <taxon>Symphypleona</taxon>
        <taxon>Sminthuridae</taxon>
        <taxon>Allacma</taxon>
    </lineage>
</organism>
<evidence type="ECO:0000313" key="2">
    <source>
        <dbReference type="Proteomes" id="UP000708208"/>
    </source>
</evidence>
<dbReference type="EMBL" id="CAJVCH010548032">
    <property type="protein sequence ID" value="CAG7828564.1"/>
    <property type="molecule type" value="Genomic_DNA"/>
</dbReference>
<dbReference type="Proteomes" id="UP000708208">
    <property type="component" value="Unassembled WGS sequence"/>
</dbReference>